<evidence type="ECO:0000313" key="2">
    <source>
        <dbReference type="Proteomes" id="UP001519460"/>
    </source>
</evidence>
<keyword evidence="2" id="KW-1185">Reference proteome</keyword>
<dbReference type="EMBL" id="JACVVK020000386">
    <property type="protein sequence ID" value="KAK7476066.1"/>
    <property type="molecule type" value="Genomic_DNA"/>
</dbReference>
<accession>A0ABD0JMQ3</accession>
<name>A0ABD0JMQ3_9CAEN</name>
<feature type="non-terminal residue" evidence="1">
    <location>
        <position position="1"/>
    </location>
</feature>
<reference evidence="1 2" key="1">
    <citation type="journal article" date="2023" name="Sci. Data">
        <title>Genome assembly of the Korean intertidal mud-creeper Batillaria attramentaria.</title>
        <authorList>
            <person name="Patra A.K."/>
            <person name="Ho P.T."/>
            <person name="Jun S."/>
            <person name="Lee S.J."/>
            <person name="Kim Y."/>
            <person name="Won Y.J."/>
        </authorList>
    </citation>
    <scope>NUCLEOTIDE SEQUENCE [LARGE SCALE GENOMIC DNA]</scope>
    <source>
        <strain evidence="1">Wonlab-2016</strain>
    </source>
</reference>
<dbReference type="AlphaFoldDB" id="A0ABD0JMQ3"/>
<comment type="caution">
    <text evidence="1">The sequence shown here is derived from an EMBL/GenBank/DDBJ whole genome shotgun (WGS) entry which is preliminary data.</text>
</comment>
<dbReference type="Proteomes" id="UP001519460">
    <property type="component" value="Unassembled WGS sequence"/>
</dbReference>
<feature type="non-terminal residue" evidence="1">
    <location>
        <position position="128"/>
    </location>
</feature>
<proteinExistence type="predicted"/>
<gene>
    <name evidence="1" type="ORF">BaRGS_00032693</name>
</gene>
<protein>
    <submittedName>
        <fullName evidence="1">Uncharacterized protein</fullName>
    </submittedName>
</protein>
<evidence type="ECO:0000313" key="1">
    <source>
        <dbReference type="EMBL" id="KAK7476066.1"/>
    </source>
</evidence>
<organism evidence="1 2">
    <name type="scientific">Batillaria attramentaria</name>
    <dbReference type="NCBI Taxonomy" id="370345"/>
    <lineage>
        <taxon>Eukaryota</taxon>
        <taxon>Metazoa</taxon>
        <taxon>Spiralia</taxon>
        <taxon>Lophotrochozoa</taxon>
        <taxon>Mollusca</taxon>
        <taxon>Gastropoda</taxon>
        <taxon>Caenogastropoda</taxon>
        <taxon>Sorbeoconcha</taxon>
        <taxon>Cerithioidea</taxon>
        <taxon>Batillariidae</taxon>
        <taxon>Batillaria</taxon>
    </lineage>
</organism>
<sequence>ATGRPWIPSKQNNWPTCSIDGMDLEVMLLPFYRLGAKAAHTINALSGMTKKRVEMSGCSGDNSGIDRAILSLQHFTESDLPATAKHVENNVERGQLPAHILNGIGLTCLEKRRGDAQISLSLTLKIRQ</sequence>